<evidence type="ECO:0000313" key="15">
    <source>
        <dbReference type="EMBL" id="CAG5116325.1"/>
    </source>
</evidence>
<dbReference type="GO" id="GO:0005829">
    <property type="term" value="C:cytosol"/>
    <property type="evidence" value="ECO:0007669"/>
    <property type="project" value="TreeGrafter"/>
</dbReference>
<feature type="domain" description="USP" evidence="14">
    <location>
        <begin position="1"/>
        <end position="172"/>
    </location>
</feature>
<dbReference type="GO" id="GO:0016579">
    <property type="term" value="P:protein deubiquitination"/>
    <property type="evidence" value="ECO:0007669"/>
    <property type="project" value="InterPro"/>
</dbReference>
<dbReference type="GO" id="GO:0004843">
    <property type="term" value="F:cysteine-type deubiquitinase activity"/>
    <property type="evidence" value="ECO:0007669"/>
    <property type="project" value="UniProtKB-EC"/>
</dbReference>
<evidence type="ECO:0000256" key="6">
    <source>
        <dbReference type="ARBA" id="ARBA00022801"/>
    </source>
</evidence>
<feature type="non-terminal residue" evidence="15">
    <location>
        <position position="964"/>
    </location>
</feature>
<evidence type="ECO:0000256" key="13">
    <source>
        <dbReference type="SAM" id="MobiDB-lite"/>
    </source>
</evidence>
<dbReference type="GO" id="GO:0006508">
    <property type="term" value="P:proteolysis"/>
    <property type="evidence" value="ECO:0007669"/>
    <property type="project" value="UniProtKB-KW"/>
</dbReference>
<name>A0A8S3YL26_9EUPU</name>
<feature type="compositionally biased region" description="Basic and acidic residues" evidence="13">
    <location>
        <begin position="681"/>
        <end position="697"/>
    </location>
</feature>
<reference evidence="15" key="1">
    <citation type="submission" date="2021-04" db="EMBL/GenBank/DDBJ databases">
        <authorList>
            <consortium name="Molecular Ecology Group"/>
        </authorList>
    </citation>
    <scope>NUCLEOTIDE SEQUENCE</scope>
</reference>
<dbReference type="AlphaFoldDB" id="A0A8S3YL26"/>
<feature type="region of interest" description="Disordered" evidence="13">
    <location>
        <begin position="610"/>
        <end position="794"/>
    </location>
</feature>
<dbReference type="PROSITE" id="PS50235">
    <property type="entry name" value="USP_3"/>
    <property type="match status" value="1"/>
</dbReference>
<feature type="region of interest" description="Disordered" evidence="13">
    <location>
        <begin position="573"/>
        <end position="592"/>
    </location>
</feature>
<evidence type="ECO:0000259" key="14">
    <source>
        <dbReference type="PROSITE" id="PS50235"/>
    </source>
</evidence>
<gene>
    <name evidence="15" type="ORF">CUNI_LOCUS1883</name>
</gene>
<dbReference type="GO" id="GO:0005634">
    <property type="term" value="C:nucleus"/>
    <property type="evidence" value="ECO:0007669"/>
    <property type="project" value="TreeGrafter"/>
</dbReference>
<evidence type="ECO:0000256" key="3">
    <source>
        <dbReference type="ARBA" id="ARBA00012759"/>
    </source>
</evidence>
<protein>
    <recommendedName>
        <fullName evidence="8">Ubiquitin carboxyl-terminal hydrolase 36</fullName>
        <ecNumber evidence="3">3.4.19.12</ecNumber>
    </recommendedName>
    <alternativeName>
        <fullName evidence="11">Deubiquitinating enzyme 36</fullName>
    </alternativeName>
    <alternativeName>
        <fullName evidence="10">Protein scrawny</fullName>
    </alternativeName>
    <alternativeName>
        <fullName evidence="9">Ubiquitin thioesterase 36</fullName>
    </alternativeName>
    <alternativeName>
        <fullName evidence="12">Ubiquitin-specific-processing protease 36</fullName>
    </alternativeName>
</protein>
<dbReference type="InterPro" id="IPR018200">
    <property type="entry name" value="USP_CS"/>
</dbReference>
<dbReference type="Gene3D" id="3.90.70.10">
    <property type="entry name" value="Cysteine proteinases"/>
    <property type="match status" value="1"/>
</dbReference>
<feature type="region of interest" description="Disordered" evidence="13">
    <location>
        <begin position="832"/>
        <end position="964"/>
    </location>
</feature>
<evidence type="ECO:0000256" key="4">
    <source>
        <dbReference type="ARBA" id="ARBA00022670"/>
    </source>
</evidence>
<evidence type="ECO:0000256" key="10">
    <source>
        <dbReference type="ARBA" id="ARBA00042154"/>
    </source>
</evidence>
<dbReference type="SUPFAM" id="SSF54001">
    <property type="entry name" value="Cysteine proteinases"/>
    <property type="match status" value="1"/>
</dbReference>
<evidence type="ECO:0000313" key="16">
    <source>
        <dbReference type="Proteomes" id="UP000678393"/>
    </source>
</evidence>
<evidence type="ECO:0000256" key="7">
    <source>
        <dbReference type="ARBA" id="ARBA00022807"/>
    </source>
</evidence>
<sequence>TCLRCQAKSDTFDPFMDLSLDIKGVSTVEEALSKFVKPETLDNENAYKCPKCKNKVRAQKRFSIEKAPNVLTLQLNRFDFHHHLSGKINRFIKYPEKINLRSYMSQRVGEPILYHLYGVLVHSGHSSEHGHYYSFVKSPSKTWYCMNDSIVHQAGSNSVFSADAYVLFYARIKSSISNGPSTSSSTLNHLKSPSSPVKTPFIGPTLPSHVKQESPHVNGIHGKPTSEIGTPIKHSTANPGSYAGITLPKLVPTSTSLPGTHNKISFPILTPLQKKQHLLQRQLQKEDGKHIVLQIKHGNSTTMEKSPDGQSKVVNGVIMTQKSVGLVPYNDDSDSEQDNVGSAGTLNSVNIKTNQQKAANASLGLHQAAGDHSRDLTIFPKLSFPSKGDGDSGNLPHANTIAGQYVLPSLQQTHKDIPSPSASNQPLLPTSNLSYQLTDLHTKQCSTQMSPTPSSKALSHKDLSPSASKLADVHQEVPLTTTTTTTLAAGKSGVMELPVVNMSSCADSGNAKVKAAGGNWLVQAQDCAPSPRSSCSSSHSVNSTTEWTVESKDFPNASRCNHTNLQIPDKVCTSKTPSATVTGDDKPSTSNKIAVAATPVTVKLKDRFIPLPSSAPPEVPDVHINTNGSRHSHSERSLTPIGISDKLPLLHSPPSSGVSDGGFKKDKKHKKKHNKSSDSCGFERLRDDSSSRSDCSSKKKKRHKKDKKEKKSKKKGLTSSDSDSYDDRKSRKHSRTYSDSSSSCDEGRRKRRHRTSESDGGYEWVEKTVETTHLRDSDSKTSSRASIQSWNHHVKDDVAPRKTISDKIKTTWDGSRSSSVSAGLEGASHKFGNILSWDGSKSHNDREVEEEERAKRKRHWSDNYNEEIDAGKTKKVKKHDKETFSTDNPFQQFQSMKRTNWSKDNGPSWSQDHSYHQHHDNAYHKNSASSSHRPWLKTNGGYHPLNKHSDNRFKSYKPHSGTYA</sequence>
<feature type="compositionally biased region" description="Basic residues" evidence="13">
    <location>
        <begin position="698"/>
        <end position="716"/>
    </location>
</feature>
<dbReference type="InterPro" id="IPR001394">
    <property type="entry name" value="Peptidase_C19_UCH"/>
</dbReference>
<dbReference type="PROSITE" id="PS00973">
    <property type="entry name" value="USP_2"/>
    <property type="match status" value="1"/>
</dbReference>
<feature type="compositionally biased region" description="Basic and acidic residues" evidence="13">
    <location>
        <begin position="913"/>
        <end position="923"/>
    </location>
</feature>
<dbReference type="EC" id="3.4.19.12" evidence="3"/>
<keyword evidence="16" id="KW-1185">Reference proteome</keyword>
<evidence type="ECO:0000256" key="9">
    <source>
        <dbReference type="ARBA" id="ARBA00041300"/>
    </source>
</evidence>
<comment type="similarity">
    <text evidence="2">Belongs to the peptidase C19 family.</text>
</comment>
<dbReference type="Pfam" id="PF00443">
    <property type="entry name" value="UCH"/>
    <property type="match status" value="1"/>
</dbReference>
<dbReference type="OrthoDB" id="420187at2759"/>
<feature type="compositionally biased region" description="Basic and acidic residues" evidence="13">
    <location>
        <begin position="764"/>
        <end position="781"/>
    </location>
</feature>
<comment type="caution">
    <text evidence="15">The sequence shown here is derived from an EMBL/GenBank/DDBJ whole genome shotgun (WGS) entry which is preliminary data.</text>
</comment>
<keyword evidence="7" id="KW-0788">Thiol protease</keyword>
<dbReference type="InterPro" id="IPR038765">
    <property type="entry name" value="Papain-like_cys_pep_sf"/>
</dbReference>
<proteinExistence type="inferred from homology"/>
<evidence type="ECO:0000256" key="11">
    <source>
        <dbReference type="ARBA" id="ARBA00042420"/>
    </source>
</evidence>
<dbReference type="Proteomes" id="UP000678393">
    <property type="component" value="Unassembled WGS sequence"/>
</dbReference>
<dbReference type="InterPro" id="IPR028889">
    <property type="entry name" value="USP"/>
</dbReference>
<feature type="compositionally biased region" description="Polar residues" evidence="13">
    <location>
        <begin position="885"/>
        <end position="912"/>
    </location>
</feature>
<dbReference type="EMBL" id="CAJHNH020000236">
    <property type="protein sequence ID" value="CAG5116325.1"/>
    <property type="molecule type" value="Genomic_DNA"/>
</dbReference>
<dbReference type="PANTHER" id="PTHR24006">
    <property type="entry name" value="UBIQUITIN CARBOXYL-TERMINAL HYDROLASE"/>
    <property type="match status" value="1"/>
</dbReference>
<evidence type="ECO:0000256" key="12">
    <source>
        <dbReference type="ARBA" id="ARBA00043009"/>
    </source>
</evidence>
<feature type="compositionally biased region" description="Polar residues" evidence="13">
    <location>
        <begin position="782"/>
        <end position="791"/>
    </location>
</feature>
<keyword evidence="5" id="KW-0833">Ubl conjugation pathway</keyword>
<evidence type="ECO:0000256" key="2">
    <source>
        <dbReference type="ARBA" id="ARBA00009085"/>
    </source>
</evidence>
<dbReference type="InterPro" id="IPR050164">
    <property type="entry name" value="Peptidase_C19"/>
</dbReference>
<keyword evidence="6" id="KW-0378">Hydrolase</keyword>
<evidence type="ECO:0000256" key="1">
    <source>
        <dbReference type="ARBA" id="ARBA00000707"/>
    </source>
</evidence>
<comment type="catalytic activity">
    <reaction evidence="1">
        <text>Thiol-dependent hydrolysis of ester, thioester, amide, peptide and isopeptide bonds formed by the C-terminal Gly of ubiquitin (a 76-residue protein attached to proteins as an intracellular targeting signal).</text>
        <dbReference type="EC" id="3.4.19.12"/>
    </reaction>
</comment>
<evidence type="ECO:0000256" key="8">
    <source>
        <dbReference type="ARBA" id="ARBA00039432"/>
    </source>
</evidence>
<keyword evidence="4" id="KW-0645">Protease</keyword>
<dbReference type="PANTHER" id="PTHR24006:SF758">
    <property type="entry name" value="UBIQUITIN CARBOXYL-TERMINAL HYDROLASE 36"/>
    <property type="match status" value="1"/>
</dbReference>
<feature type="compositionally biased region" description="Basic residues" evidence="13">
    <location>
        <begin position="665"/>
        <end position="674"/>
    </location>
</feature>
<evidence type="ECO:0000256" key="5">
    <source>
        <dbReference type="ARBA" id="ARBA00022786"/>
    </source>
</evidence>
<accession>A0A8S3YL26</accession>
<organism evidence="15 16">
    <name type="scientific">Candidula unifasciata</name>
    <dbReference type="NCBI Taxonomy" id="100452"/>
    <lineage>
        <taxon>Eukaryota</taxon>
        <taxon>Metazoa</taxon>
        <taxon>Spiralia</taxon>
        <taxon>Lophotrochozoa</taxon>
        <taxon>Mollusca</taxon>
        <taxon>Gastropoda</taxon>
        <taxon>Heterobranchia</taxon>
        <taxon>Euthyneura</taxon>
        <taxon>Panpulmonata</taxon>
        <taxon>Eupulmonata</taxon>
        <taxon>Stylommatophora</taxon>
        <taxon>Helicina</taxon>
        <taxon>Helicoidea</taxon>
        <taxon>Geomitridae</taxon>
        <taxon>Candidula</taxon>
    </lineage>
</organism>